<dbReference type="PROSITE" id="PS50948">
    <property type="entry name" value="PAN"/>
    <property type="match status" value="1"/>
</dbReference>
<evidence type="ECO:0000256" key="3">
    <source>
        <dbReference type="ARBA" id="ARBA00023157"/>
    </source>
</evidence>
<evidence type="ECO:0000259" key="5">
    <source>
        <dbReference type="PROSITE" id="PS50927"/>
    </source>
</evidence>
<dbReference type="GO" id="GO:0030246">
    <property type="term" value="F:carbohydrate binding"/>
    <property type="evidence" value="ECO:0007669"/>
    <property type="project" value="UniProtKB-KW"/>
</dbReference>
<keyword evidence="2" id="KW-0430">Lectin</keyword>
<accession>Q15B69</accession>
<evidence type="ECO:0000259" key="6">
    <source>
        <dbReference type="PROSITE" id="PS50948"/>
    </source>
</evidence>
<dbReference type="Gene3D" id="2.90.10.30">
    <property type="match status" value="1"/>
</dbReference>
<evidence type="ECO:0000313" key="7">
    <source>
        <dbReference type="EMBL" id="ABF72163.1"/>
    </source>
</evidence>
<feature type="domain" description="Apple" evidence="6">
    <location>
        <begin position="271"/>
        <end position="332"/>
    </location>
</feature>
<keyword evidence="7" id="KW-0808">Transferase</keyword>
<keyword evidence="4" id="KW-0325">Glycoprotein</keyword>
<name>Q15B69_9BRAS</name>
<dbReference type="AlphaFoldDB" id="Q15B69"/>
<evidence type="ECO:0000256" key="2">
    <source>
        <dbReference type="ARBA" id="ARBA00022734"/>
    </source>
</evidence>
<keyword evidence="7" id="KW-0418">Kinase</keyword>
<dbReference type="SUPFAM" id="SSF51110">
    <property type="entry name" value="alpha-D-mannose-specific plant lectins"/>
    <property type="match status" value="1"/>
</dbReference>
<dbReference type="PANTHER" id="PTHR32444">
    <property type="entry name" value="BULB-TYPE LECTIN DOMAIN-CONTAINING PROTEIN"/>
    <property type="match status" value="1"/>
</dbReference>
<dbReference type="PROSITE" id="PS50927">
    <property type="entry name" value="BULB_LECTIN"/>
    <property type="match status" value="1"/>
</dbReference>
<keyword evidence="7" id="KW-0675">Receptor</keyword>
<dbReference type="Pfam" id="PF01453">
    <property type="entry name" value="B_lectin"/>
    <property type="match status" value="1"/>
</dbReference>
<dbReference type="InterPro" id="IPR036426">
    <property type="entry name" value="Bulb-type_lectin_dom_sf"/>
</dbReference>
<keyword evidence="1" id="KW-0732">Signal</keyword>
<dbReference type="CDD" id="cd01098">
    <property type="entry name" value="PAN_AP_plant"/>
    <property type="match status" value="1"/>
</dbReference>
<dbReference type="GO" id="GO:0048544">
    <property type="term" value="P:recognition of pollen"/>
    <property type="evidence" value="ECO:0007669"/>
    <property type="project" value="InterPro"/>
</dbReference>
<reference evidence="7" key="1">
    <citation type="journal article" date="2006" name="Heredity">
        <title>Evolution of the self-incompatibility system in the Brassicaceae: identification of S-locus receptor kinase (SRK) in self-incompatible Capsella grandiflora.</title>
        <authorList>
            <person name="Paetsch M."/>
            <person name="Mayland-Quellhorst S."/>
            <person name="Neuffer B."/>
        </authorList>
    </citation>
    <scope>NUCLEOTIDE SEQUENCE</scope>
</reference>
<feature type="non-terminal residue" evidence="7">
    <location>
        <position position="1"/>
    </location>
</feature>
<dbReference type="PANTHER" id="PTHR32444:SF251">
    <property type="entry name" value="INACTIVE G-TYPE LECTIN S-RECEPTOR-LIKE SERINE_THREONINE-PROTEIN KINASE SRK-RELATED"/>
    <property type="match status" value="1"/>
</dbReference>
<dbReference type="InterPro" id="IPR000858">
    <property type="entry name" value="S_locus_glycoprot_dom"/>
</dbReference>
<gene>
    <name evidence="7" type="primary">SRK</name>
</gene>
<dbReference type="Pfam" id="PF00954">
    <property type="entry name" value="S_locus_glycop"/>
    <property type="match status" value="1"/>
</dbReference>
<protein>
    <submittedName>
        <fullName evidence="7">S-receptor kinase</fullName>
    </submittedName>
</protein>
<feature type="non-terminal residue" evidence="7">
    <location>
        <position position="332"/>
    </location>
</feature>
<dbReference type="InterPro" id="IPR003609">
    <property type="entry name" value="Pan_app"/>
</dbReference>
<evidence type="ECO:0000256" key="1">
    <source>
        <dbReference type="ARBA" id="ARBA00022729"/>
    </source>
</evidence>
<dbReference type="Pfam" id="PF08276">
    <property type="entry name" value="PAN_2"/>
    <property type="match status" value="1"/>
</dbReference>
<dbReference type="InterPro" id="IPR001480">
    <property type="entry name" value="Bulb-type_lectin_dom"/>
</dbReference>
<dbReference type="GO" id="GO:0005524">
    <property type="term" value="F:ATP binding"/>
    <property type="evidence" value="ECO:0007669"/>
    <property type="project" value="UniProtKB-KW"/>
</dbReference>
<keyword evidence="3" id="KW-1015">Disulfide bond</keyword>
<dbReference type="SMART" id="SM00108">
    <property type="entry name" value="B_lectin"/>
    <property type="match status" value="1"/>
</dbReference>
<sequence>RTYAWVANRDNPLSSFAGSLRFSGINLVLLNQSNISVWSTNVTGAVRSAVVAELLSNGNFVLRDSNTNGKDGLLWQSFDYPTDTLLPHMKLGLDLKTGHNRVLTSWKNSYDPSRGFYLFQLQIPGLPEFFLWKSDFLWFRSGPWDGIRFSGIPDMQQWLNFNFVYNFTENKEEVAYTYRVTTPNTYSRLTLNSEGILQLFTWLPETLEWNMVWMSYLAACDLYRVCSRYSYCDMNTSPRCNCINGFGPKNPHKWLLEGGIGECVRKTQLSCRGDKFVQLKNMKLPDSTGVIVDRRIELKECEGRCKINCNCTAYANTDIQNGGSGCVIWTSA</sequence>
<dbReference type="GO" id="GO:0016301">
    <property type="term" value="F:kinase activity"/>
    <property type="evidence" value="ECO:0007669"/>
    <property type="project" value="UniProtKB-KW"/>
</dbReference>
<organism evidence="7">
    <name type="scientific">Capsella grandiflora</name>
    <dbReference type="NCBI Taxonomy" id="264402"/>
    <lineage>
        <taxon>Eukaryota</taxon>
        <taxon>Viridiplantae</taxon>
        <taxon>Streptophyta</taxon>
        <taxon>Embryophyta</taxon>
        <taxon>Tracheophyta</taxon>
        <taxon>Spermatophyta</taxon>
        <taxon>Magnoliopsida</taxon>
        <taxon>eudicotyledons</taxon>
        <taxon>Gunneridae</taxon>
        <taxon>Pentapetalae</taxon>
        <taxon>rosids</taxon>
        <taxon>malvids</taxon>
        <taxon>Brassicales</taxon>
        <taxon>Brassicaceae</taxon>
        <taxon>Camelineae</taxon>
        <taxon>Capsella</taxon>
    </lineage>
</organism>
<proteinExistence type="predicted"/>
<dbReference type="EMBL" id="DQ530641">
    <property type="protein sequence ID" value="ABF72163.1"/>
    <property type="molecule type" value="Genomic_DNA"/>
</dbReference>
<feature type="domain" description="Bulb-type lectin" evidence="5">
    <location>
        <begin position="1"/>
        <end position="75"/>
    </location>
</feature>
<dbReference type="CDD" id="cd00028">
    <property type="entry name" value="B_lectin"/>
    <property type="match status" value="1"/>
</dbReference>
<evidence type="ECO:0000256" key="4">
    <source>
        <dbReference type="ARBA" id="ARBA00023180"/>
    </source>
</evidence>